<sequence>MGFQQASLQNEEGVAIIEEKALPTIERSLRMVEKALLERRKDRCPANKTLFTPLQNNGIFSNSLDI</sequence>
<evidence type="ECO:0000313" key="1">
    <source>
        <dbReference type="EMBL" id="MFD1863152.1"/>
    </source>
</evidence>
<gene>
    <name evidence="1" type="ORF">ACFSDB_09425</name>
</gene>
<dbReference type="Proteomes" id="UP001597273">
    <property type="component" value="Unassembled WGS sequence"/>
</dbReference>
<proteinExistence type="predicted"/>
<dbReference type="RefSeq" id="WP_204892047.1">
    <property type="nucleotide sequence ID" value="NZ_JBHUFW010000005.1"/>
</dbReference>
<comment type="caution">
    <text evidence="1">The sequence shown here is derived from an EMBL/GenBank/DDBJ whole genome shotgun (WGS) entry which is preliminary data.</text>
</comment>
<organism evidence="1 2">
    <name type="scientific">Planococcus chinensis</name>
    <dbReference type="NCBI Taxonomy" id="272917"/>
    <lineage>
        <taxon>Bacteria</taxon>
        <taxon>Bacillati</taxon>
        <taxon>Bacillota</taxon>
        <taxon>Bacilli</taxon>
        <taxon>Bacillales</taxon>
        <taxon>Caryophanaceae</taxon>
        <taxon>Planococcus</taxon>
    </lineage>
</organism>
<reference evidence="2" key="1">
    <citation type="journal article" date="2019" name="Int. J. Syst. Evol. Microbiol.">
        <title>The Global Catalogue of Microorganisms (GCM) 10K type strain sequencing project: providing services to taxonomists for standard genome sequencing and annotation.</title>
        <authorList>
            <consortium name="The Broad Institute Genomics Platform"/>
            <consortium name="The Broad Institute Genome Sequencing Center for Infectious Disease"/>
            <person name="Wu L."/>
            <person name="Ma J."/>
        </authorList>
    </citation>
    <scope>NUCLEOTIDE SEQUENCE [LARGE SCALE GENOMIC DNA]</scope>
    <source>
        <strain evidence="2">CGMCC 1.15475</strain>
    </source>
</reference>
<evidence type="ECO:0000313" key="2">
    <source>
        <dbReference type="Proteomes" id="UP001597273"/>
    </source>
</evidence>
<accession>A0ABW4QHS6</accession>
<dbReference type="EMBL" id="JBHUFW010000005">
    <property type="protein sequence ID" value="MFD1863152.1"/>
    <property type="molecule type" value="Genomic_DNA"/>
</dbReference>
<name>A0ABW4QHS6_9BACL</name>
<keyword evidence="2" id="KW-1185">Reference proteome</keyword>
<protein>
    <submittedName>
        <fullName evidence="1">Uncharacterized protein</fullName>
    </submittedName>
</protein>